<protein>
    <recommendedName>
        <fullName evidence="4">AB hydrolase-1 domain-containing protein</fullName>
    </recommendedName>
</protein>
<feature type="active site" evidence="3">
    <location>
        <position position="364"/>
    </location>
</feature>
<dbReference type="InterPro" id="IPR008220">
    <property type="entry name" value="HAT_MetX-like"/>
</dbReference>
<dbReference type="NCBIfam" id="NF001209">
    <property type="entry name" value="PRK00175.1"/>
    <property type="match status" value="1"/>
</dbReference>
<name>A0A6G0X5I1_9STRA</name>
<feature type="active site" evidence="3">
    <location>
        <position position="335"/>
    </location>
</feature>
<dbReference type="Pfam" id="PF00561">
    <property type="entry name" value="Abhydrolase_1"/>
    <property type="match status" value="1"/>
</dbReference>
<evidence type="ECO:0000256" key="1">
    <source>
        <dbReference type="ARBA" id="ARBA00006886"/>
    </source>
</evidence>
<evidence type="ECO:0000313" key="6">
    <source>
        <dbReference type="Proteomes" id="UP000481153"/>
    </source>
</evidence>
<comment type="similarity">
    <text evidence="1">Belongs to the AB hydrolase superfamily. MetX family.</text>
</comment>
<dbReference type="NCBIfam" id="TIGR01392">
    <property type="entry name" value="homoserO_Ac_trn"/>
    <property type="match status" value="1"/>
</dbReference>
<evidence type="ECO:0000256" key="3">
    <source>
        <dbReference type="PIRSR" id="PIRSR000443-1"/>
    </source>
</evidence>
<gene>
    <name evidence="5" type="ORF">Ae201684_008279</name>
</gene>
<dbReference type="AlphaFoldDB" id="A0A6G0X5I1"/>
<dbReference type="PANTHER" id="PTHR32268:SF11">
    <property type="entry name" value="HOMOSERINE O-ACETYLTRANSFERASE"/>
    <property type="match status" value="1"/>
</dbReference>
<dbReference type="SUPFAM" id="SSF53474">
    <property type="entry name" value="alpha/beta-Hydrolases"/>
    <property type="match status" value="1"/>
</dbReference>
<dbReference type="GO" id="GO:0009086">
    <property type="term" value="P:methionine biosynthetic process"/>
    <property type="evidence" value="ECO:0007669"/>
    <property type="project" value="TreeGrafter"/>
</dbReference>
<keyword evidence="2" id="KW-0808">Transferase</keyword>
<reference evidence="5 6" key="1">
    <citation type="submission" date="2019-07" db="EMBL/GenBank/DDBJ databases">
        <title>Genomics analysis of Aphanomyces spp. identifies a new class of oomycete effector associated with host adaptation.</title>
        <authorList>
            <person name="Gaulin E."/>
        </authorList>
    </citation>
    <scope>NUCLEOTIDE SEQUENCE [LARGE SCALE GENOMIC DNA]</scope>
    <source>
        <strain evidence="5 6">ATCC 201684</strain>
    </source>
</reference>
<dbReference type="PANTHER" id="PTHR32268">
    <property type="entry name" value="HOMOSERINE O-ACETYLTRANSFERASE"/>
    <property type="match status" value="1"/>
</dbReference>
<feature type="active site" description="Nucleophile" evidence="3">
    <location>
        <position position="177"/>
    </location>
</feature>
<dbReference type="InterPro" id="IPR000073">
    <property type="entry name" value="AB_hydrolase_1"/>
</dbReference>
<comment type="caution">
    <text evidence="5">The sequence shown here is derived from an EMBL/GenBank/DDBJ whole genome shotgun (WGS) entry which is preliminary data.</text>
</comment>
<sequence>MVGLRQPRGLPSSFRRCWSSTPSVDKASVKASPVQDDYGVMEASKQVFPLPSFQLDSGVTLDQVEVNYKTFGTLNASRDNVLFVCHALTGNAALDSWWGSLLGDGKPFDTSKYLVVCANVLGSCYGTTGPTSINPATGKRYGASFPDVTIRDTVRLHQRLVLEEIGATKIAGVVGGSLGGMQALEWGILGKDIVQKLAVIACGARHTGWQIGVSEVQRQAIYRDPMYKNGDYDVASPPNKGLALARQIAMISYRTHRVYDEKFGRERQPDDPEKFAVESYLHHQGEKFLTRFDANSYIAVTKMMDTHDIGRDRGGLEAACRELKMPVLIAGIDSDVIYPLTEQQQLHDLIPHSSFCVIESPHGHDGFLLEQDAVGEALTSFLAE</sequence>
<dbReference type="EMBL" id="VJMJ01000101">
    <property type="protein sequence ID" value="KAF0735064.1"/>
    <property type="molecule type" value="Genomic_DNA"/>
</dbReference>
<dbReference type="InterPro" id="IPR029058">
    <property type="entry name" value="AB_hydrolase_fold"/>
</dbReference>
<dbReference type="GO" id="GO:0009092">
    <property type="term" value="P:homoserine metabolic process"/>
    <property type="evidence" value="ECO:0007669"/>
    <property type="project" value="TreeGrafter"/>
</dbReference>
<evidence type="ECO:0000259" key="4">
    <source>
        <dbReference type="Pfam" id="PF00561"/>
    </source>
</evidence>
<feature type="domain" description="AB hydrolase-1" evidence="4">
    <location>
        <begin position="81"/>
        <end position="370"/>
    </location>
</feature>
<dbReference type="Gene3D" id="3.40.50.1820">
    <property type="entry name" value="alpha/beta hydrolase"/>
    <property type="match status" value="1"/>
</dbReference>
<accession>A0A6G0X5I1</accession>
<proteinExistence type="inferred from homology"/>
<dbReference type="GO" id="GO:0004414">
    <property type="term" value="F:homoserine O-acetyltransferase activity"/>
    <property type="evidence" value="ECO:0007669"/>
    <property type="project" value="TreeGrafter"/>
</dbReference>
<dbReference type="Proteomes" id="UP000481153">
    <property type="component" value="Unassembled WGS sequence"/>
</dbReference>
<evidence type="ECO:0000313" key="5">
    <source>
        <dbReference type="EMBL" id="KAF0735064.1"/>
    </source>
</evidence>
<dbReference type="PIRSF" id="PIRSF000443">
    <property type="entry name" value="Homoser_Ac_trans"/>
    <property type="match status" value="1"/>
</dbReference>
<evidence type="ECO:0000256" key="2">
    <source>
        <dbReference type="ARBA" id="ARBA00022679"/>
    </source>
</evidence>
<organism evidence="5 6">
    <name type="scientific">Aphanomyces euteiches</name>
    <dbReference type="NCBI Taxonomy" id="100861"/>
    <lineage>
        <taxon>Eukaryota</taxon>
        <taxon>Sar</taxon>
        <taxon>Stramenopiles</taxon>
        <taxon>Oomycota</taxon>
        <taxon>Saprolegniomycetes</taxon>
        <taxon>Saprolegniales</taxon>
        <taxon>Verrucalvaceae</taxon>
        <taxon>Aphanomyces</taxon>
    </lineage>
</organism>
<dbReference type="VEuPathDB" id="FungiDB:AeMF1_015537"/>
<keyword evidence="6" id="KW-1185">Reference proteome</keyword>
<dbReference type="HAMAP" id="MF_00296">
    <property type="entry name" value="MetX_acyltransf"/>
    <property type="match status" value="1"/>
</dbReference>